<feature type="transmembrane region" description="Helical" evidence="1">
    <location>
        <begin position="99"/>
        <end position="120"/>
    </location>
</feature>
<name>A0A919V875_9ACTN</name>
<dbReference type="EMBL" id="BOOU01000088">
    <property type="protein sequence ID" value="GII81090.1"/>
    <property type="molecule type" value="Genomic_DNA"/>
</dbReference>
<keyword evidence="1" id="KW-1133">Transmembrane helix</keyword>
<comment type="caution">
    <text evidence="2">The sequence shown here is derived from an EMBL/GenBank/DDBJ whole genome shotgun (WGS) entry which is preliminary data.</text>
</comment>
<keyword evidence="3" id="KW-1185">Reference proteome</keyword>
<reference evidence="2" key="1">
    <citation type="submission" date="2021-01" db="EMBL/GenBank/DDBJ databases">
        <title>Whole genome shotgun sequence of Sphaerisporangium rufum NBRC 109079.</title>
        <authorList>
            <person name="Komaki H."/>
            <person name="Tamura T."/>
        </authorList>
    </citation>
    <scope>NUCLEOTIDE SEQUENCE</scope>
    <source>
        <strain evidence="2">NBRC 109079</strain>
    </source>
</reference>
<dbReference type="AlphaFoldDB" id="A0A919V875"/>
<evidence type="ECO:0000313" key="2">
    <source>
        <dbReference type="EMBL" id="GII81090.1"/>
    </source>
</evidence>
<dbReference type="Proteomes" id="UP000655287">
    <property type="component" value="Unassembled WGS sequence"/>
</dbReference>
<evidence type="ECO:0000313" key="3">
    <source>
        <dbReference type="Proteomes" id="UP000655287"/>
    </source>
</evidence>
<keyword evidence="1" id="KW-0472">Membrane</keyword>
<proteinExistence type="predicted"/>
<evidence type="ECO:0008006" key="4">
    <source>
        <dbReference type="Google" id="ProtNLM"/>
    </source>
</evidence>
<sequence length="129" mass="13302">MPHIGIPFDIERGGVEIREFFEQLTGAQRVYGEPYEKDGVTVIPAAAVRAGGGFGKGDVRGQVAGGTGGGGGAISRPVGAYVIRDGEVRWEPAVDVSRIVLGAQIVAGLALVVYALRAGLAGRRDAGTR</sequence>
<keyword evidence="1" id="KW-0812">Transmembrane</keyword>
<evidence type="ECO:0000256" key="1">
    <source>
        <dbReference type="SAM" id="Phobius"/>
    </source>
</evidence>
<organism evidence="2 3">
    <name type="scientific">Sphaerisporangium rufum</name>
    <dbReference type="NCBI Taxonomy" id="1381558"/>
    <lineage>
        <taxon>Bacteria</taxon>
        <taxon>Bacillati</taxon>
        <taxon>Actinomycetota</taxon>
        <taxon>Actinomycetes</taxon>
        <taxon>Streptosporangiales</taxon>
        <taxon>Streptosporangiaceae</taxon>
        <taxon>Sphaerisporangium</taxon>
    </lineage>
</organism>
<dbReference type="RefSeq" id="WP_239137865.1">
    <property type="nucleotide sequence ID" value="NZ_BOOU01000088.1"/>
</dbReference>
<accession>A0A919V875</accession>
<protein>
    <recommendedName>
        <fullName evidence="4">Sporulation protein</fullName>
    </recommendedName>
</protein>
<gene>
    <name evidence="2" type="ORF">Sru01_60720</name>
</gene>